<evidence type="ECO:0000313" key="7">
    <source>
        <dbReference type="EMBL" id="QMO41130.1"/>
    </source>
</evidence>
<reference evidence="2" key="2">
    <citation type="submission" date="2020-02" db="EMBL/GenBank/DDBJ databases">
        <authorList>
            <consortium name="GenomeTrakr network: Whole genome sequencing for foodborne pathogen traceback"/>
        </authorList>
    </citation>
    <scope>NUCLEOTIDE SEQUENCE</scope>
    <source>
        <strain evidence="2">CFSAN046653</strain>
        <strain evidence="3 12">NC_STEC194</strain>
    </source>
</reference>
<evidence type="ECO:0000313" key="4">
    <source>
        <dbReference type="EMBL" id="EFM8152941.1"/>
    </source>
</evidence>
<proteinExistence type="predicted"/>
<evidence type="ECO:0000313" key="11">
    <source>
        <dbReference type="Proteomes" id="UP000555763"/>
    </source>
</evidence>
<dbReference type="EMBL" id="CP057906">
    <property type="protein sequence ID" value="QMO41130.1"/>
    <property type="molecule type" value="Genomic_DNA"/>
</dbReference>
<dbReference type="EMBL" id="AATLZG010000002">
    <property type="protein sequence ID" value="EFM8152941.1"/>
    <property type="molecule type" value="Genomic_DNA"/>
</dbReference>
<dbReference type="EMBL" id="AATLXB010000137">
    <property type="protein sequence ID" value="EFM7863862.1"/>
    <property type="molecule type" value="Genomic_DNA"/>
</dbReference>
<evidence type="ECO:0000313" key="1">
    <source>
        <dbReference type="EMBL" id="EFG2160867.1"/>
    </source>
</evidence>
<dbReference type="AlphaFoldDB" id="A0A3J1EUR7"/>
<evidence type="ECO:0000313" key="10">
    <source>
        <dbReference type="Proteomes" id="UP000534332"/>
    </source>
</evidence>
<reference evidence="5 13" key="6">
    <citation type="submission" date="2021-01" db="EMBL/GenBank/DDBJ databases">
        <title>Genomes of Escherichia coli STEC strains from raw meat-based diets for companion animals.</title>
        <authorList>
            <person name="Stevens M.J.A."/>
            <person name="Stephan R."/>
        </authorList>
    </citation>
    <scope>NUCLEOTIDE SEQUENCE [LARGE SCALE GENOMIC DNA]</scope>
    <source>
        <strain evidence="5 13">LSC1-58</strain>
    </source>
</reference>
<evidence type="ECO:0000313" key="3">
    <source>
        <dbReference type="EMBL" id="EFM7863862.1"/>
    </source>
</evidence>
<gene>
    <name evidence="4" type="ORF">A5U30_000504</name>
    <name evidence="3" type="ORF">B6R15_005253</name>
    <name evidence="2" type="ORF">BCB93_001693</name>
    <name evidence="1" type="ORF">BRV02_001916</name>
    <name evidence="6" type="ORF">G3W53_25245</name>
    <name evidence="7" type="ORF">HVW43_12785</name>
    <name evidence="5" type="ORF">JNA65_18745</name>
</gene>
<dbReference type="InterPro" id="IPR048193">
    <property type="entry name" value="YnaM_YnfT"/>
</dbReference>
<dbReference type="Proteomes" id="UP000555763">
    <property type="component" value="Unassembled WGS sequence"/>
</dbReference>
<evidence type="ECO:0000313" key="8">
    <source>
        <dbReference type="Proteomes" id="UP000471360"/>
    </source>
</evidence>
<dbReference type="NCBIfam" id="NF041477">
    <property type="entry name" value="YnaM_YnfT_fam"/>
    <property type="match status" value="1"/>
</dbReference>
<protein>
    <submittedName>
        <fullName evidence="6">Uncharacterized protein</fullName>
    </submittedName>
</protein>
<name>A0A3J1EUR7_ECOLX</name>
<dbReference type="Proteomes" id="UP000775646">
    <property type="component" value="Unassembled WGS sequence"/>
</dbReference>
<reference evidence="6 8" key="1">
    <citation type="submission" date="2020-02" db="EMBL/GenBank/DDBJ databases">
        <authorList>
            <person name="Subbiah M."/>
            <person name="Call D."/>
        </authorList>
    </citation>
    <scope>NUCLEOTIDE SEQUENCE [LARGE SCALE GENOMIC DNA]</scope>
    <source>
        <strain evidence="6 8">8375wB1</strain>
    </source>
</reference>
<evidence type="ECO:0000313" key="6">
    <source>
        <dbReference type="EMBL" id="NEN73323.1"/>
    </source>
</evidence>
<dbReference type="EMBL" id="AASZRA010000006">
    <property type="protein sequence ID" value="EFI6952081.1"/>
    <property type="molecule type" value="Genomic_DNA"/>
</dbReference>
<evidence type="ECO:0000313" key="9">
    <source>
        <dbReference type="Proteomes" id="UP000514754"/>
    </source>
</evidence>
<evidence type="ECO:0000313" key="2">
    <source>
        <dbReference type="EMBL" id="EFI6952081.1"/>
    </source>
</evidence>
<dbReference type="Proteomes" id="UP000615017">
    <property type="component" value="Unassembled WGS sequence"/>
</dbReference>
<dbReference type="EMBL" id="JAETYZ010000025">
    <property type="protein sequence ID" value="MBL6235932.1"/>
    <property type="molecule type" value="Genomic_DNA"/>
</dbReference>
<organism evidence="6 8">
    <name type="scientific">Escherichia coli</name>
    <dbReference type="NCBI Taxonomy" id="562"/>
    <lineage>
        <taxon>Bacteria</taxon>
        <taxon>Pseudomonadati</taxon>
        <taxon>Pseudomonadota</taxon>
        <taxon>Gammaproteobacteria</taxon>
        <taxon>Enterobacterales</taxon>
        <taxon>Enterobacteriaceae</taxon>
        <taxon>Escherichia</taxon>
    </lineage>
</organism>
<dbReference type="EMBL" id="AASSGK010000009">
    <property type="protein sequence ID" value="EFG2160867.1"/>
    <property type="molecule type" value="Genomic_DNA"/>
</dbReference>
<reference evidence="4 11" key="4">
    <citation type="submission" date="2020-02" db="EMBL/GenBank/DDBJ databases">
        <authorList>
            <consortium name="PulseNet: The National Subtyping Network for Foodborne Disease Surveillance"/>
            <person name="Tarr C.L."/>
            <person name="Trees E."/>
            <person name="Katz L.S."/>
            <person name="Carleton-Romer H.A."/>
            <person name="Stroika S."/>
            <person name="Kucerova Z."/>
            <person name="Roache K.F."/>
            <person name="Sabol A.L."/>
            <person name="Besser J."/>
            <person name="Gerner-Smidt P."/>
        </authorList>
    </citation>
    <scope>NUCLEOTIDE SEQUENCE [LARGE SCALE GENOMIC DNA]</scope>
    <source>
        <strain evidence="4 11">PNUSAE002719</strain>
    </source>
</reference>
<dbReference type="RefSeq" id="WP_001372053.1">
    <property type="nucleotide sequence ID" value="NZ_BAABZU010000001.1"/>
</dbReference>
<dbReference type="GeneID" id="75058944"/>
<accession>A0A3J1EUR7</accession>
<dbReference type="Pfam" id="PF23676">
    <property type="entry name" value="YnaM"/>
    <property type="match status" value="1"/>
</dbReference>
<dbReference type="EMBL" id="JAAGYP010000084">
    <property type="protein sequence ID" value="NEN73323.1"/>
    <property type="molecule type" value="Genomic_DNA"/>
</dbReference>
<sequence length="37" mass="3983">MNSILIITSLLIIFSIFGHALIKLGIGISNNPDKTDV</sequence>
<evidence type="ECO:0000313" key="13">
    <source>
        <dbReference type="Proteomes" id="UP000615017"/>
    </source>
</evidence>
<evidence type="ECO:0000313" key="12">
    <source>
        <dbReference type="Proteomes" id="UP000587626"/>
    </source>
</evidence>
<reference evidence="7 9" key="5">
    <citation type="submission" date="2020-06" db="EMBL/GenBank/DDBJ databases">
        <title>REHAB project genomes.</title>
        <authorList>
            <person name="Shaw L.P."/>
        </authorList>
    </citation>
    <scope>NUCLEOTIDE SEQUENCE [LARGE SCALE GENOMIC DNA]</scope>
    <source>
        <strain evidence="7 9">RHB10-C12</strain>
    </source>
</reference>
<reference evidence="1 10" key="3">
    <citation type="submission" date="2020-02" db="EMBL/GenBank/DDBJ databases">
        <authorList>
            <person name="Ashton P.M."/>
            <person name="Dallman T."/>
            <person name="Nair S."/>
            <person name="De Pinna E."/>
            <person name="Peters T."/>
            <person name="Grant K."/>
        </authorList>
    </citation>
    <scope>NUCLEOTIDE SEQUENCE [LARGE SCALE GENOMIC DNA]</scope>
    <source>
        <strain evidence="1 10">188143</strain>
    </source>
</reference>
<dbReference type="Proteomes" id="UP000534332">
    <property type="component" value="Unassembled WGS sequence"/>
</dbReference>
<dbReference type="Proteomes" id="UP000514754">
    <property type="component" value="Chromosome"/>
</dbReference>
<dbReference type="Proteomes" id="UP000587626">
    <property type="component" value="Unassembled WGS sequence"/>
</dbReference>
<dbReference type="Proteomes" id="UP000471360">
    <property type="component" value="Unassembled WGS sequence"/>
</dbReference>
<evidence type="ECO:0000313" key="5">
    <source>
        <dbReference type="EMBL" id="MBL6235932.1"/>
    </source>
</evidence>